<reference evidence="1 2" key="1">
    <citation type="submission" date="2024-01" db="EMBL/GenBank/DDBJ databases">
        <title>The genomes of 5 underutilized Papilionoideae crops provide insights into root nodulation and disease resistanc.</title>
        <authorList>
            <person name="Yuan L."/>
        </authorList>
    </citation>
    <scope>NUCLEOTIDE SEQUENCE [LARGE SCALE GENOMIC DNA]</scope>
    <source>
        <strain evidence="1">ZHUSHIDOU_FW_LH</strain>
        <tissue evidence="1">Leaf</tissue>
    </source>
</reference>
<organism evidence="1 2">
    <name type="scientific">Crotalaria pallida</name>
    <name type="common">Smooth rattlebox</name>
    <name type="synonym">Crotalaria striata</name>
    <dbReference type="NCBI Taxonomy" id="3830"/>
    <lineage>
        <taxon>Eukaryota</taxon>
        <taxon>Viridiplantae</taxon>
        <taxon>Streptophyta</taxon>
        <taxon>Embryophyta</taxon>
        <taxon>Tracheophyta</taxon>
        <taxon>Spermatophyta</taxon>
        <taxon>Magnoliopsida</taxon>
        <taxon>eudicotyledons</taxon>
        <taxon>Gunneridae</taxon>
        <taxon>Pentapetalae</taxon>
        <taxon>rosids</taxon>
        <taxon>fabids</taxon>
        <taxon>Fabales</taxon>
        <taxon>Fabaceae</taxon>
        <taxon>Papilionoideae</taxon>
        <taxon>50 kb inversion clade</taxon>
        <taxon>genistoids sensu lato</taxon>
        <taxon>core genistoids</taxon>
        <taxon>Crotalarieae</taxon>
        <taxon>Crotalaria</taxon>
    </lineage>
</organism>
<gene>
    <name evidence="1" type="ORF">RIF29_39639</name>
</gene>
<protein>
    <submittedName>
        <fullName evidence="1">Uncharacterized protein</fullName>
    </submittedName>
</protein>
<dbReference type="Proteomes" id="UP001372338">
    <property type="component" value="Unassembled WGS sequence"/>
</dbReference>
<sequence>MVDWRVLRSTPGAAEEEALVVVLHFGRLLLDAGNQEGPESTDAQSLRMVRRPDTVMAVVAGVDENYQRGKKSRVLGRGSRSTVMVTVAWVYLFRRTTLLLRSCKPSTTHHAGCPGFFTSSLDWAFFHHLRPINKIATQITRRGDTHALYHTIQSHNYAVLCCEPVTA</sequence>
<name>A0AAN9E417_CROPI</name>
<comment type="caution">
    <text evidence="1">The sequence shown here is derived from an EMBL/GenBank/DDBJ whole genome shotgun (WGS) entry which is preliminary data.</text>
</comment>
<proteinExistence type="predicted"/>
<keyword evidence="2" id="KW-1185">Reference proteome</keyword>
<dbReference type="AlphaFoldDB" id="A0AAN9E417"/>
<dbReference type="EMBL" id="JAYWIO010000008">
    <property type="protein sequence ID" value="KAK7244812.1"/>
    <property type="molecule type" value="Genomic_DNA"/>
</dbReference>
<accession>A0AAN9E417</accession>
<evidence type="ECO:0000313" key="2">
    <source>
        <dbReference type="Proteomes" id="UP001372338"/>
    </source>
</evidence>
<evidence type="ECO:0000313" key="1">
    <source>
        <dbReference type="EMBL" id="KAK7244812.1"/>
    </source>
</evidence>